<reference evidence="9 10" key="1">
    <citation type="submission" date="2025-04" db="UniProtKB">
        <authorList>
            <consortium name="RefSeq"/>
        </authorList>
    </citation>
    <scope>IDENTIFICATION</scope>
    <source>
        <tissue evidence="9 10">Whole organism</tissue>
    </source>
</reference>
<dbReference type="KEGG" id="foc:113214888"/>
<keyword evidence="8" id="KW-1185">Reference proteome</keyword>
<keyword evidence="1" id="KW-0677">Repeat</keyword>
<evidence type="ECO:0000256" key="5">
    <source>
        <dbReference type="PROSITE-ProRule" id="PRU00339"/>
    </source>
</evidence>
<dbReference type="RefSeq" id="XP_026290215.1">
    <property type="nucleotide sequence ID" value="XM_026434430.2"/>
</dbReference>
<dbReference type="InterPro" id="IPR025986">
    <property type="entry name" value="RPAP3-like_C"/>
</dbReference>
<evidence type="ECO:0000313" key="11">
    <source>
        <dbReference type="RefSeq" id="XP_026290207.1"/>
    </source>
</evidence>
<evidence type="ECO:0000256" key="2">
    <source>
        <dbReference type="ARBA" id="ARBA00022803"/>
    </source>
</evidence>
<dbReference type="SMART" id="SM00028">
    <property type="entry name" value="TPR"/>
    <property type="match status" value="3"/>
</dbReference>
<dbReference type="RefSeq" id="XP_026290183.1">
    <property type="nucleotide sequence ID" value="XM_026434398.2"/>
</dbReference>
<evidence type="ECO:0000256" key="6">
    <source>
        <dbReference type="SAM" id="MobiDB-lite"/>
    </source>
</evidence>
<accession>A0A6J1TA84</accession>
<protein>
    <recommendedName>
        <fullName evidence="4">RNA polymerase II-associated protein 3</fullName>
    </recommendedName>
</protein>
<feature type="repeat" description="TPR" evidence="5">
    <location>
        <begin position="191"/>
        <end position="224"/>
    </location>
</feature>
<organism evidence="8 10">
    <name type="scientific">Frankliniella occidentalis</name>
    <name type="common">Western flower thrips</name>
    <name type="synonym">Euthrips occidentalis</name>
    <dbReference type="NCBI Taxonomy" id="133901"/>
    <lineage>
        <taxon>Eukaryota</taxon>
        <taxon>Metazoa</taxon>
        <taxon>Ecdysozoa</taxon>
        <taxon>Arthropoda</taxon>
        <taxon>Hexapoda</taxon>
        <taxon>Insecta</taxon>
        <taxon>Pterygota</taxon>
        <taxon>Neoptera</taxon>
        <taxon>Paraneoptera</taxon>
        <taxon>Thysanoptera</taxon>
        <taxon>Terebrantia</taxon>
        <taxon>Thripoidea</taxon>
        <taxon>Thripidae</taxon>
        <taxon>Frankliniella</taxon>
    </lineage>
</organism>
<feature type="domain" description="RNA-polymerase II-associated protein 3-like C-terminal" evidence="7">
    <location>
        <begin position="423"/>
        <end position="511"/>
    </location>
</feature>
<dbReference type="RefSeq" id="XP_026290207.1">
    <property type="nucleotide sequence ID" value="XM_026434422.2"/>
</dbReference>
<dbReference type="RefSeq" id="XP_026290198.1">
    <property type="nucleotide sequence ID" value="XM_026434413.2"/>
</dbReference>
<evidence type="ECO:0000256" key="3">
    <source>
        <dbReference type="ARBA" id="ARBA00038275"/>
    </source>
</evidence>
<dbReference type="Pfam" id="PF13181">
    <property type="entry name" value="TPR_8"/>
    <property type="match status" value="1"/>
</dbReference>
<dbReference type="Pfam" id="PF13877">
    <property type="entry name" value="RPAP3_C"/>
    <property type="match status" value="1"/>
</dbReference>
<proteinExistence type="inferred from homology"/>
<dbReference type="InterPro" id="IPR011990">
    <property type="entry name" value="TPR-like_helical_dom_sf"/>
</dbReference>
<evidence type="ECO:0000256" key="4">
    <source>
        <dbReference type="ARBA" id="ARBA00040133"/>
    </source>
</evidence>
<evidence type="ECO:0000259" key="7">
    <source>
        <dbReference type="Pfam" id="PF13877"/>
    </source>
</evidence>
<dbReference type="InterPro" id="IPR051966">
    <property type="entry name" value="RPAP3"/>
</dbReference>
<dbReference type="GeneID" id="113214888"/>
<keyword evidence="2 5" id="KW-0802">TPR repeat</keyword>
<dbReference type="PROSITE" id="PS50005">
    <property type="entry name" value="TPR"/>
    <property type="match status" value="1"/>
</dbReference>
<feature type="region of interest" description="Disordered" evidence="6">
    <location>
        <begin position="386"/>
        <end position="405"/>
    </location>
</feature>
<dbReference type="SUPFAM" id="SSF48452">
    <property type="entry name" value="TPR-like"/>
    <property type="match status" value="1"/>
</dbReference>
<dbReference type="Pfam" id="PF13414">
    <property type="entry name" value="TPR_11"/>
    <property type="match status" value="1"/>
</dbReference>
<feature type="region of interest" description="Disordered" evidence="6">
    <location>
        <begin position="31"/>
        <end position="68"/>
    </location>
</feature>
<name>A0A6J1TA84_FRAOC</name>
<dbReference type="GO" id="GO:0101031">
    <property type="term" value="C:protein folding chaperone complex"/>
    <property type="evidence" value="ECO:0007669"/>
    <property type="project" value="TreeGrafter"/>
</dbReference>
<gene>
    <name evidence="9 10 11 12" type="primary">LOC113214888</name>
</gene>
<evidence type="ECO:0000313" key="10">
    <source>
        <dbReference type="RefSeq" id="XP_026290198.1"/>
    </source>
</evidence>
<dbReference type="Gene3D" id="1.25.40.10">
    <property type="entry name" value="Tetratricopeptide repeat domain"/>
    <property type="match status" value="1"/>
</dbReference>
<feature type="region of interest" description="Disordered" evidence="6">
    <location>
        <begin position="96"/>
        <end position="119"/>
    </location>
</feature>
<dbReference type="Proteomes" id="UP000504606">
    <property type="component" value="Unplaced"/>
</dbReference>
<evidence type="ECO:0000256" key="1">
    <source>
        <dbReference type="ARBA" id="ARBA00022737"/>
    </source>
</evidence>
<comment type="similarity">
    <text evidence="3">Belongs to the RPAP3 family.</text>
</comment>
<dbReference type="AlphaFoldDB" id="A0A6J1TA84"/>
<evidence type="ECO:0000313" key="8">
    <source>
        <dbReference type="Proteomes" id="UP000504606"/>
    </source>
</evidence>
<dbReference type="PANTHER" id="PTHR46423">
    <property type="entry name" value="RNA POLYMERASE II-ASSOCIATED PROTEIN 3"/>
    <property type="match status" value="1"/>
</dbReference>
<dbReference type="PANTHER" id="PTHR46423:SF1">
    <property type="entry name" value="RNA POLYMERASE II-ASSOCIATED PROTEIN 3"/>
    <property type="match status" value="1"/>
</dbReference>
<evidence type="ECO:0000313" key="9">
    <source>
        <dbReference type="RefSeq" id="XP_026290183.1"/>
    </source>
</evidence>
<dbReference type="InterPro" id="IPR019734">
    <property type="entry name" value="TPR_rpt"/>
</dbReference>
<dbReference type="OrthoDB" id="2942533at2759"/>
<sequence length="541" mass="61479">MNPTIEFQKQIKDNAEDVRKFVTDLTNWEEEMKRKDSEARTALSKENSVPPVRNSSMKRDSCSEGLSETLEGVKKRISSSDYAAWEKFDVEKACEELDDPKSKQDSENEEEKQIKEKRLRDEANVEKEKGNQFVKKEKWDNAIECYSKAIKCYSRDAIFYCNRALCFLKKKDYRAAETDCTSALALDSTYVKALHRRGLARKELNQLDEAAVDLQKATEIEPNNTAIARDYTSVMLKIGQLNIDSMLTETIQAETIQTEVDFIVDKKADPILPAKKHRPSNSTLKEPLDGPVVTATTVWPKVDDSALIEPVIIPPHRRSKKPLQRIQIQEDDIVSVTTLDSRKVVPIPPSKKSSADHTQEVLKNSLDSRPKDILATNSTKEIVKPKIETSKSESTSTKSTVIPPTPKLELSLSTAPKVVPNTPKNSVQFLAGWRQICKDSNMCYQYLQKINGEDFPKIFQDSLDGNMLSQILKVLALEFVQSKAPVLSYIQGLTRVRRFRTLTLFLSKSDKEYLNVLFRHTQEHENTPLETIASLKSDYEL</sequence>
<evidence type="ECO:0000313" key="12">
    <source>
        <dbReference type="RefSeq" id="XP_026290215.1"/>
    </source>
</evidence>